<dbReference type="GeneID" id="9627702"/>
<evidence type="ECO:0000259" key="3">
    <source>
        <dbReference type="PROSITE" id="PS50076"/>
    </source>
</evidence>
<dbReference type="GO" id="GO:0005829">
    <property type="term" value="C:cytosol"/>
    <property type="evidence" value="ECO:0007669"/>
    <property type="project" value="TreeGrafter"/>
</dbReference>
<dbReference type="EMBL" id="GL378353">
    <property type="protein sequence ID" value="EFJ46142.1"/>
    <property type="molecule type" value="Genomic_DNA"/>
</dbReference>
<sequence>MSGINYYQLLGLRATASDGEIRRAYLRLSLQYHPDKRRTPDADADELYRNIQEAYETLSCPEKRCLYNFVGCFAALAERRTPGGANDAQLHPHSPYRYSISPQPPSAASGDSTAAAAAGGGGGGSVCFSLPGGGGRRPASADVYHRLLLTLEEMYSGCVKQLRLARRVGACAAWRSVEELFRVVVQPGWREGTKVTFPGKGDELPCGSRGDMVLVVAQAAHEQYERHGNDLHTVVIVPLVDALTGGDTAITTLDGRTIVLQLGPSCLQPFSEFVVKGEAPTAAAAATTAAAAAARGDLRVRFEVSFPSDLTPEQKSELRRALLE</sequence>
<dbReference type="PROSITE" id="PS50076">
    <property type="entry name" value="DNAJ_2"/>
    <property type="match status" value="1"/>
</dbReference>
<dbReference type="CDD" id="cd06257">
    <property type="entry name" value="DnaJ"/>
    <property type="match status" value="1"/>
</dbReference>
<dbReference type="PANTHER" id="PTHR24078">
    <property type="entry name" value="DNAJ HOMOLOG SUBFAMILY C MEMBER"/>
    <property type="match status" value="1"/>
</dbReference>
<dbReference type="InParanoid" id="D8U2I4"/>
<dbReference type="InterPro" id="IPR051339">
    <property type="entry name" value="DnaJ_subfamily_B"/>
</dbReference>
<accession>D8U2I4</accession>
<gene>
    <name evidence="4" type="primary">dnj41</name>
    <name evidence="4" type="ORF">VOLCADRAFT_63021</name>
</gene>
<dbReference type="SUPFAM" id="SSF46565">
    <property type="entry name" value="Chaperone J-domain"/>
    <property type="match status" value="1"/>
</dbReference>
<dbReference type="InterPro" id="IPR001623">
    <property type="entry name" value="DnaJ_domain"/>
</dbReference>
<dbReference type="CDD" id="cd10747">
    <property type="entry name" value="DnaJ_C"/>
    <property type="match status" value="1"/>
</dbReference>
<proteinExistence type="predicted"/>
<evidence type="ECO:0000313" key="5">
    <source>
        <dbReference type="Proteomes" id="UP000001058"/>
    </source>
</evidence>
<dbReference type="Gene3D" id="1.10.287.110">
    <property type="entry name" value="DnaJ domain"/>
    <property type="match status" value="1"/>
</dbReference>
<evidence type="ECO:0000256" key="2">
    <source>
        <dbReference type="SAM" id="MobiDB-lite"/>
    </source>
</evidence>
<dbReference type="GO" id="GO:0051082">
    <property type="term" value="F:unfolded protein binding"/>
    <property type="evidence" value="ECO:0007669"/>
    <property type="project" value="InterPro"/>
</dbReference>
<dbReference type="SMART" id="SM00271">
    <property type="entry name" value="DnaJ"/>
    <property type="match status" value="1"/>
</dbReference>
<dbReference type="AlphaFoldDB" id="D8U2I4"/>
<dbReference type="KEGG" id="vcn:VOLCADRAFT_63021"/>
<feature type="compositionally biased region" description="Low complexity" evidence="2">
    <location>
        <begin position="106"/>
        <end position="116"/>
    </location>
</feature>
<dbReference type="Pfam" id="PF01556">
    <property type="entry name" value="DnaJ_C"/>
    <property type="match status" value="1"/>
</dbReference>
<dbReference type="Proteomes" id="UP000001058">
    <property type="component" value="Unassembled WGS sequence"/>
</dbReference>
<dbReference type="PANTHER" id="PTHR24078:SF519">
    <property type="entry name" value="DNAJ HOMOLOG SUBFAMILY B MEMBER 13"/>
    <property type="match status" value="1"/>
</dbReference>
<dbReference type="Pfam" id="PF00226">
    <property type="entry name" value="DnaJ"/>
    <property type="match status" value="1"/>
</dbReference>
<dbReference type="Gene3D" id="2.60.260.20">
    <property type="entry name" value="Urease metallochaperone UreE, N-terminal domain"/>
    <property type="match status" value="2"/>
</dbReference>
<keyword evidence="5" id="KW-1185">Reference proteome</keyword>
<dbReference type="GO" id="GO:0006457">
    <property type="term" value="P:protein folding"/>
    <property type="evidence" value="ECO:0007669"/>
    <property type="project" value="InterPro"/>
</dbReference>
<dbReference type="InterPro" id="IPR002939">
    <property type="entry name" value="DnaJ_C"/>
</dbReference>
<name>D8U2I4_VOLCA</name>
<dbReference type="SUPFAM" id="SSF49493">
    <property type="entry name" value="HSP40/DnaJ peptide-binding domain"/>
    <property type="match status" value="2"/>
</dbReference>
<dbReference type="InterPro" id="IPR008971">
    <property type="entry name" value="HSP40/DnaJ_pept-bd"/>
</dbReference>
<organism evidence="5">
    <name type="scientific">Volvox carteri f. nagariensis</name>
    <dbReference type="NCBI Taxonomy" id="3068"/>
    <lineage>
        <taxon>Eukaryota</taxon>
        <taxon>Viridiplantae</taxon>
        <taxon>Chlorophyta</taxon>
        <taxon>core chlorophytes</taxon>
        <taxon>Chlorophyceae</taxon>
        <taxon>CS clade</taxon>
        <taxon>Chlamydomonadales</taxon>
        <taxon>Volvocaceae</taxon>
        <taxon>Volvox</taxon>
    </lineage>
</organism>
<feature type="domain" description="J" evidence="3">
    <location>
        <begin position="5"/>
        <end position="71"/>
    </location>
</feature>
<dbReference type="eggNOG" id="KOG0714">
    <property type="taxonomic scope" value="Eukaryota"/>
</dbReference>
<dbReference type="InterPro" id="IPR036869">
    <property type="entry name" value="J_dom_sf"/>
</dbReference>
<dbReference type="RefSeq" id="XP_002952892.1">
    <property type="nucleotide sequence ID" value="XM_002952846.1"/>
</dbReference>
<feature type="region of interest" description="Disordered" evidence="2">
    <location>
        <begin position="84"/>
        <end position="116"/>
    </location>
</feature>
<evidence type="ECO:0000313" key="4">
    <source>
        <dbReference type="EMBL" id="EFJ46142.1"/>
    </source>
</evidence>
<reference evidence="4 5" key="1">
    <citation type="journal article" date="2010" name="Science">
        <title>Genomic analysis of organismal complexity in the multicellular green alga Volvox carteri.</title>
        <authorList>
            <person name="Prochnik S.E."/>
            <person name="Umen J."/>
            <person name="Nedelcu A.M."/>
            <person name="Hallmann A."/>
            <person name="Miller S.M."/>
            <person name="Nishii I."/>
            <person name="Ferris P."/>
            <person name="Kuo A."/>
            <person name="Mitros T."/>
            <person name="Fritz-Laylin L.K."/>
            <person name="Hellsten U."/>
            <person name="Chapman J."/>
            <person name="Simakov O."/>
            <person name="Rensing S.A."/>
            <person name="Terry A."/>
            <person name="Pangilinan J."/>
            <person name="Kapitonov V."/>
            <person name="Jurka J."/>
            <person name="Salamov A."/>
            <person name="Shapiro H."/>
            <person name="Schmutz J."/>
            <person name="Grimwood J."/>
            <person name="Lindquist E."/>
            <person name="Lucas S."/>
            <person name="Grigoriev I.V."/>
            <person name="Schmitt R."/>
            <person name="Kirk D."/>
            <person name="Rokhsar D.S."/>
        </authorList>
    </citation>
    <scope>NUCLEOTIDE SEQUENCE [LARGE SCALE GENOMIC DNA]</scope>
    <source>
        <strain evidence="5">f. Nagariensis / Eve</strain>
    </source>
</reference>
<dbReference type="GO" id="GO:0051087">
    <property type="term" value="F:protein-folding chaperone binding"/>
    <property type="evidence" value="ECO:0007669"/>
    <property type="project" value="TreeGrafter"/>
</dbReference>
<evidence type="ECO:0000256" key="1">
    <source>
        <dbReference type="ARBA" id="ARBA00023186"/>
    </source>
</evidence>
<dbReference type="PRINTS" id="PR00625">
    <property type="entry name" value="JDOMAIN"/>
</dbReference>
<dbReference type="OrthoDB" id="545387at2759"/>
<protein>
    <submittedName>
        <fullName evidence="4">Molecular chaperone</fullName>
    </submittedName>
</protein>
<keyword evidence="1" id="KW-0143">Chaperone</keyword>
<dbReference type="STRING" id="3068.D8U2I4"/>